<dbReference type="PROSITE" id="PS50975">
    <property type="entry name" value="ATP_GRASP"/>
    <property type="match status" value="1"/>
</dbReference>
<protein>
    <recommendedName>
        <fullName evidence="5">ATP-grasp domain-containing protein</fullName>
    </recommendedName>
</protein>
<dbReference type="Gene3D" id="3.30.470.20">
    <property type="entry name" value="ATP-grasp fold, B domain"/>
    <property type="match status" value="1"/>
</dbReference>
<dbReference type="EMBL" id="QTQV01000001">
    <property type="protein sequence ID" value="RQT21494.1"/>
    <property type="molecule type" value="Genomic_DNA"/>
</dbReference>
<proteinExistence type="predicted"/>
<dbReference type="Gene3D" id="3.40.50.20">
    <property type="match status" value="1"/>
</dbReference>
<comment type="caution">
    <text evidence="6">The sequence shown here is derived from an EMBL/GenBank/DDBJ whole genome shotgun (WGS) entry which is preliminary data.</text>
</comment>
<evidence type="ECO:0000256" key="2">
    <source>
        <dbReference type="ARBA" id="ARBA00022741"/>
    </source>
</evidence>
<evidence type="ECO:0000256" key="1">
    <source>
        <dbReference type="ARBA" id="ARBA00022598"/>
    </source>
</evidence>
<dbReference type="InterPro" id="IPR005479">
    <property type="entry name" value="CPAse_ATP-bd"/>
</dbReference>
<dbReference type="Pfam" id="PF02786">
    <property type="entry name" value="CPSase_L_D2"/>
    <property type="match status" value="1"/>
</dbReference>
<keyword evidence="1" id="KW-0436">Ligase</keyword>
<dbReference type="GO" id="GO:0016874">
    <property type="term" value="F:ligase activity"/>
    <property type="evidence" value="ECO:0007669"/>
    <property type="project" value="UniProtKB-KW"/>
</dbReference>
<organism evidence="6 7">
    <name type="scientific">Burkholderia contaminans</name>
    <dbReference type="NCBI Taxonomy" id="488447"/>
    <lineage>
        <taxon>Bacteria</taxon>
        <taxon>Pseudomonadati</taxon>
        <taxon>Pseudomonadota</taxon>
        <taxon>Betaproteobacteria</taxon>
        <taxon>Burkholderiales</taxon>
        <taxon>Burkholderiaceae</taxon>
        <taxon>Burkholderia</taxon>
        <taxon>Burkholderia cepacia complex</taxon>
    </lineage>
</organism>
<dbReference type="SUPFAM" id="SSF56059">
    <property type="entry name" value="Glutathione synthetase ATP-binding domain-like"/>
    <property type="match status" value="1"/>
</dbReference>
<evidence type="ECO:0000259" key="5">
    <source>
        <dbReference type="PROSITE" id="PS50975"/>
    </source>
</evidence>
<evidence type="ECO:0000256" key="3">
    <source>
        <dbReference type="ARBA" id="ARBA00022840"/>
    </source>
</evidence>
<reference evidence="6 7" key="1">
    <citation type="submission" date="2018-08" db="EMBL/GenBank/DDBJ databases">
        <title>Comparative analysis of Burkholderia isolates from Puerto Rico.</title>
        <authorList>
            <person name="Hall C."/>
            <person name="Sahl J."/>
            <person name="Wagner D."/>
        </authorList>
    </citation>
    <scope>NUCLEOTIDE SEQUENCE [LARGE SCALE GENOMIC DNA]</scope>
    <source>
        <strain evidence="6 7">Bp9025</strain>
    </source>
</reference>
<name>A0A3N8QCH4_9BURK</name>
<dbReference type="Proteomes" id="UP000277921">
    <property type="component" value="Unassembled WGS sequence"/>
</dbReference>
<evidence type="ECO:0000256" key="4">
    <source>
        <dbReference type="PROSITE-ProRule" id="PRU00409"/>
    </source>
</evidence>
<accession>A0A3N8QCH4</accession>
<sequence>MRNLLFVTPKVLMSTPAAEWRRSVGPDAILFTGADTDDARQRIETHVDGAFSRVHTFCNYEHNDLPEKRAHEIHAATPLRNVVSLSEVDVLRTARIRERCGIPGHSEANAWIFRDKLLMKERARAAGLGTPRFARVESAFDLLHFVRANGLPVIVRPISGRGSAQVGVLRTEEELEAYLASGAIAATDFRPQLFVETFCDGPMFRIDGLVLRGEPAFMQVAKYINTTLDFMKGQAVGTYSLPADDAERLAVEEFVTHLVGRALPSAPTMMFHAQLLQDRHEGLMLCEIAARIGGGAINDEIMAATGVDLKMEYVRCCCLPGYAEAWRPALRERLAARILLPPQPAVLEAIPKDCDIPWVVKYTAYGQPGRAYNGPAMTNAEVASFVYHADTVGEVTSRWDKLVDWHAQRTIWRS</sequence>
<dbReference type="PANTHER" id="PTHR43585:SF2">
    <property type="entry name" value="ATP-GRASP ENZYME FSQD"/>
    <property type="match status" value="1"/>
</dbReference>
<dbReference type="GO" id="GO:0046872">
    <property type="term" value="F:metal ion binding"/>
    <property type="evidence" value="ECO:0007669"/>
    <property type="project" value="InterPro"/>
</dbReference>
<evidence type="ECO:0000313" key="6">
    <source>
        <dbReference type="EMBL" id="RQT21494.1"/>
    </source>
</evidence>
<feature type="domain" description="ATP-grasp" evidence="5">
    <location>
        <begin position="120"/>
        <end position="318"/>
    </location>
</feature>
<dbReference type="InterPro" id="IPR011761">
    <property type="entry name" value="ATP-grasp"/>
</dbReference>
<dbReference type="InterPro" id="IPR052032">
    <property type="entry name" value="ATP-dep_AA_Ligase"/>
</dbReference>
<dbReference type="AlphaFoldDB" id="A0A3N8QCH4"/>
<keyword evidence="2 4" id="KW-0547">Nucleotide-binding</keyword>
<gene>
    <name evidence="6" type="ORF">DF051_01215</name>
</gene>
<dbReference type="PANTHER" id="PTHR43585">
    <property type="entry name" value="FUMIPYRROLE BIOSYNTHESIS PROTEIN C"/>
    <property type="match status" value="1"/>
</dbReference>
<evidence type="ECO:0000313" key="7">
    <source>
        <dbReference type="Proteomes" id="UP000277921"/>
    </source>
</evidence>
<keyword evidence="3 4" id="KW-0067">ATP-binding</keyword>
<dbReference type="GO" id="GO:0005524">
    <property type="term" value="F:ATP binding"/>
    <property type="evidence" value="ECO:0007669"/>
    <property type="project" value="UniProtKB-UniRule"/>
</dbReference>